<evidence type="ECO:0000256" key="4">
    <source>
        <dbReference type="ARBA" id="ARBA00022516"/>
    </source>
</evidence>
<evidence type="ECO:0000256" key="13">
    <source>
        <dbReference type="ARBA" id="ARBA00052985"/>
    </source>
</evidence>
<comment type="domain">
    <text evidence="14">The last Arg residue of the ACP-binding site is essential for the weak association between ACP/AcpP and FabH.</text>
</comment>
<keyword evidence="4 14" id="KW-0444">Lipid biosynthesis</keyword>
<evidence type="ECO:0000256" key="6">
    <source>
        <dbReference type="ARBA" id="ARBA00022832"/>
    </source>
</evidence>
<keyword evidence="3 14" id="KW-0963">Cytoplasm</keyword>
<comment type="catalytic activity">
    <reaction evidence="10">
        <text>malonyl-[ACP] + acetyl-CoA + H(+) = 3-oxobutanoyl-[ACP] + CO2 + CoA</text>
        <dbReference type="Rhea" id="RHEA:12080"/>
        <dbReference type="Rhea" id="RHEA-COMP:9623"/>
        <dbReference type="Rhea" id="RHEA-COMP:9625"/>
        <dbReference type="ChEBI" id="CHEBI:15378"/>
        <dbReference type="ChEBI" id="CHEBI:16526"/>
        <dbReference type="ChEBI" id="CHEBI:57287"/>
        <dbReference type="ChEBI" id="CHEBI:57288"/>
        <dbReference type="ChEBI" id="CHEBI:78449"/>
        <dbReference type="ChEBI" id="CHEBI:78450"/>
        <dbReference type="EC" id="2.3.1.180"/>
    </reaction>
    <physiologicalReaction direction="left-to-right" evidence="10">
        <dbReference type="Rhea" id="RHEA:12081"/>
    </physiologicalReaction>
</comment>
<evidence type="ECO:0000256" key="1">
    <source>
        <dbReference type="ARBA" id="ARBA00005194"/>
    </source>
</evidence>
<proteinExistence type="inferred from homology"/>
<feature type="active site" evidence="14">
    <location>
        <position position="280"/>
    </location>
</feature>
<dbReference type="NCBIfam" id="TIGR00747">
    <property type="entry name" value="fabH"/>
    <property type="match status" value="1"/>
</dbReference>
<dbReference type="GO" id="GO:0033818">
    <property type="term" value="F:beta-ketoacyl-acyl-carrier-protein synthase III activity"/>
    <property type="evidence" value="ECO:0007669"/>
    <property type="project" value="UniProtKB-UniRule"/>
</dbReference>
<dbReference type="GO" id="GO:0006633">
    <property type="term" value="P:fatty acid biosynthetic process"/>
    <property type="evidence" value="ECO:0007669"/>
    <property type="project" value="UniProtKB-UniRule"/>
</dbReference>
<dbReference type="GO" id="GO:0044550">
    <property type="term" value="P:secondary metabolite biosynthetic process"/>
    <property type="evidence" value="ECO:0007669"/>
    <property type="project" value="TreeGrafter"/>
</dbReference>
<dbReference type="Gene3D" id="3.40.47.10">
    <property type="match status" value="1"/>
</dbReference>
<dbReference type="UniPathway" id="UPA00094"/>
<name>A0A401UIJ4_9CLOT</name>
<dbReference type="GO" id="GO:0005737">
    <property type="term" value="C:cytoplasm"/>
    <property type="evidence" value="ECO:0007669"/>
    <property type="project" value="UniProtKB-SubCell"/>
</dbReference>
<comment type="function">
    <text evidence="14">Catalyzes the condensation reaction of fatty acid synthesis by the addition to an acyl acceptor of two carbons from malonyl-ACP. Catalyzes the first condensation reaction which initiates fatty acid synthesis and may therefore play a role in governing the total rate of fatty acid production. Possesses both acetoacetyl-ACP synthase and acetyl transacylase activities. Its substrate specificity determines the biosynthesis of branched-chain and/or straight-chain of fatty acids.</text>
</comment>
<evidence type="ECO:0000256" key="12">
    <source>
        <dbReference type="ARBA" id="ARBA00052467"/>
    </source>
</evidence>
<dbReference type="OrthoDB" id="9815506at2"/>
<evidence type="ECO:0000259" key="15">
    <source>
        <dbReference type="Pfam" id="PF08541"/>
    </source>
</evidence>
<comment type="subunit">
    <text evidence="14">Homodimer.</text>
</comment>
<comment type="subcellular location">
    <subcellularLocation>
        <location evidence="14">Cytoplasm</location>
    </subcellularLocation>
</comment>
<feature type="region of interest" description="ACP-binding" evidence="14">
    <location>
        <begin position="251"/>
        <end position="255"/>
    </location>
</feature>
<comment type="catalytic activity">
    <reaction evidence="11">
        <text>(2S)-2-methylbutanoyl-CoA + malonyl-[ACP] + H(+) = (4S)-4-methyl-3-oxohexanoyl-[ACP] + CO2 + CoA</text>
        <dbReference type="Rhea" id="RHEA:42276"/>
        <dbReference type="Rhea" id="RHEA-COMP:9623"/>
        <dbReference type="Rhea" id="RHEA-COMP:17148"/>
        <dbReference type="ChEBI" id="CHEBI:15378"/>
        <dbReference type="ChEBI" id="CHEBI:16526"/>
        <dbReference type="ChEBI" id="CHEBI:57287"/>
        <dbReference type="ChEBI" id="CHEBI:78449"/>
        <dbReference type="ChEBI" id="CHEBI:88166"/>
        <dbReference type="ChEBI" id="CHEBI:167462"/>
        <dbReference type="EC" id="2.3.1.300"/>
    </reaction>
    <physiologicalReaction direction="left-to-right" evidence="11">
        <dbReference type="Rhea" id="RHEA:42277"/>
    </physiologicalReaction>
</comment>
<protein>
    <recommendedName>
        <fullName evidence="14">Beta-ketoacyl-[acyl-carrier-protein] synthase III</fullName>
        <shortName evidence="14">Beta-ketoacyl-ACP synthase III</shortName>
        <shortName evidence="14">KAS III</shortName>
        <ecNumber evidence="14">2.3.1.180</ecNumber>
    </recommendedName>
    <alternativeName>
        <fullName evidence="14">3-oxoacyl-[acyl-carrier-protein] synthase 3</fullName>
    </alternativeName>
    <alternativeName>
        <fullName evidence="14">3-oxoacyl-[acyl-carrier-protein] synthase III</fullName>
    </alternativeName>
</protein>
<dbReference type="SUPFAM" id="SSF53901">
    <property type="entry name" value="Thiolase-like"/>
    <property type="match status" value="1"/>
</dbReference>
<dbReference type="Pfam" id="PF08545">
    <property type="entry name" value="ACP_syn_III"/>
    <property type="match status" value="1"/>
</dbReference>
<dbReference type="EMBL" id="BHYK01000004">
    <property type="protein sequence ID" value="GCD09357.1"/>
    <property type="molecule type" value="Genomic_DNA"/>
</dbReference>
<comment type="catalytic activity">
    <reaction evidence="12">
        <text>2-methylpropanoyl-CoA + malonyl-[ACP] + H(+) = 4-methyl-3-oxopentanoyl-[ACP] + CO2 + CoA</text>
        <dbReference type="Rhea" id="RHEA:42268"/>
        <dbReference type="Rhea" id="RHEA-COMP:9623"/>
        <dbReference type="Rhea" id="RHEA-COMP:9940"/>
        <dbReference type="ChEBI" id="CHEBI:15378"/>
        <dbReference type="ChEBI" id="CHEBI:16526"/>
        <dbReference type="ChEBI" id="CHEBI:57287"/>
        <dbReference type="ChEBI" id="CHEBI:57338"/>
        <dbReference type="ChEBI" id="CHEBI:78449"/>
        <dbReference type="ChEBI" id="CHEBI:78820"/>
        <dbReference type="EC" id="2.3.1.300"/>
    </reaction>
    <physiologicalReaction direction="left-to-right" evidence="12">
        <dbReference type="Rhea" id="RHEA:42269"/>
    </physiologicalReaction>
</comment>
<organism evidence="17 18">
    <name type="scientific">Clostridium tagluense</name>
    <dbReference type="NCBI Taxonomy" id="360422"/>
    <lineage>
        <taxon>Bacteria</taxon>
        <taxon>Bacillati</taxon>
        <taxon>Bacillota</taxon>
        <taxon>Clostridia</taxon>
        <taxon>Eubacteriales</taxon>
        <taxon>Clostridiaceae</taxon>
        <taxon>Clostridium</taxon>
    </lineage>
</organism>
<evidence type="ECO:0000313" key="17">
    <source>
        <dbReference type="EMBL" id="GCD09357.1"/>
    </source>
</evidence>
<accession>A0A401UIJ4</accession>
<feature type="active site" evidence="14">
    <location>
        <position position="250"/>
    </location>
</feature>
<keyword evidence="7 14" id="KW-0443">Lipid metabolism</keyword>
<evidence type="ECO:0000259" key="16">
    <source>
        <dbReference type="Pfam" id="PF08545"/>
    </source>
</evidence>
<dbReference type="EC" id="2.3.1.180" evidence="14"/>
<dbReference type="InterPro" id="IPR013751">
    <property type="entry name" value="ACP_syn_III_N"/>
</dbReference>
<keyword evidence="6 14" id="KW-0276">Fatty acid metabolism</keyword>
<sequence>MNEVQIIGTGSYAPRNIMTNHQISEIVDTSDEWITSRTGIKQRHISQGENTSDLATKAALEALKDANVNACDIDLIILASTSPDQFLPATACIVQGNIGAVNAMAFDISAACTGFIFALNIAVQFLKTGNRKRALIIGAEVLSKIVDWTDRNTCVLFGDGAGAAVIEAGNTPGVISVNSTSEGEKGEFLTCPTVDVKNTFTKGNEDFKATLSMDGKEIFRFAVRVIESSIDKILKENNCTLDDIKYVVCHQANSRIIDFVVKRLKADKDKFYVNLDMYGNTSAASIPIALDEINKKNLLTAGDKIILVGFGGGLTYGASLIEWTKSK</sequence>
<evidence type="ECO:0000256" key="3">
    <source>
        <dbReference type="ARBA" id="ARBA00022490"/>
    </source>
</evidence>
<comment type="pathway">
    <text evidence="1 14">Lipid metabolism; fatty acid biosynthesis.</text>
</comment>
<reference evidence="17 18" key="1">
    <citation type="submission" date="2018-11" db="EMBL/GenBank/DDBJ databases">
        <title>Genome sequencing and assembly of Clostridium tagluense strain A121.</title>
        <authorList>
            <person name="Murakami T."/>
            <person name="Segawa T."/>
            <person name="Shcherbakova V.A."/>
            <person name="Mori H."/>
            <person name="Yoshimura Y."/>
        </authorList>
    </citation>
    <scope>NUCLEOTIDE SEQUENCE [LARGE SCALE GENOMIC DNA]</scope>
    <source>
        <strain evidence="17 18">A121</strain>
    </source>
</reference>
<dbReference type="RefSeq" id="WP_124998687.1">
    <property type="nucleotide sequence ID" value="NZ_BHYK01000004.1"/>
</dbReference>
<dbReference type="AlphaFoldDB" id="A0A401UIJ4"/>
<dbReference type="Pfam" id="PF08541">
    <property type="entry name" value="ACP_syn_III_C"/>
    <property type="match status" value="1"/>
</dbReference>
<dbReference type="PANTHER" id="PTHR34069:SF2">
    <property type="entry name" value="BETA-KETOACYL-[ACYL-CARRIER-PROTEIN] SYNTHASE III"/>
    <property type="match status" value="1"/>
</dbReference>
<keyword evidence="5 14" id="KW-0808">Transferase</keyword>
<keyword evidence="18" id="KW-1185">Reference proteome</keyword>
<evidence type="ECO:0000256" key="14">
    <source>
        <dbReference type="HAMAP-Rule" id="MF_01815"/>
    </source>
</evidence>
<dbReference type="InterPro" id="IPR013747">
    <property type="entry name" value="ACP_syn_III_C"/>
</dbReference>
<feature type="domain" description="Beta-ketoacyl-[acyl-carrier-protein] synthase III N-terminal" evidence="16">
    <location>
        <begin position="106"/>
        <end position="183"/>
    </location>
</feature>
<comment type="catalytic activity">
    <reaction evidence="13">
        <text>3-methylbutanoyl-CoA + malonyl-[ACP] + H(+) = 5-methyl-3-oxohexanoyl-[ACP] + CO2 + CoA</text>
        <dbReference type="Rhea" id="RHEA:42272"/>
        <dbReference type="Rhea" id="RHEA-COMP:9623"/>
        <dbReference type="Rhea" id="RHEA-COMP:9941"/>
        <dbReference type="ChEBI" id="CHEBI:15378"/>
        <dbReference type="ChEBI" id="CHEBI:16526"/>
        <dbReference type="ChEBI" id="CHEBI:57287"/>
        <dbReference type="ChEBI" id="CHEBI:57345"/>
        <dbReference type="ChEBI" id="CHEBI:78449"/>
        <dbReference type="ChEBI" id="CHEBI:78822"/>
        <dbReference type="EC" id="2.3.1.300"/>
    </reaction>
    <physiologicalReaction direction="left-to-right" evidence="13">
        <dbReference type="Rhea" id="RHEA:42273"/>
    </physiologicalReaction>
</comment>
<dbReference type="InterPro" id="IPR016039">
    <property type="entry name" value="Thiolase-like"/>
</dbReference>
<keyword evidence="9 14" id="KW-0012">Acyltransferase</keyword>
<feature type="domain" description="Beta-ketoacyl-[acyl-carrier-protein] synthase III C-terminal" evidence="15">
    <location>
        <begin position="234"/>
        <end position="323"/>
    </location>
</feature>
<dbReference type="NCBIfam" id="NF006829">
    <property type="entry name" value="PRK09352.1"/>
    <property type="match status" value="1"/>
</dbReference>
<dbReference type="CDD" id="cd00830">
    <property type="entry name" value="KAS_III"/>
    <property type="match status" value="1"/>
</dbReference>
<evidence type="ECO:0000256" key="9">
    <source>
        <dbReference type="ARBA" id="ARBA00023315"/>
    </source>
</evidence>
<dbReference type="HAMAP" id="MF_01815">
    <property type="entry name" value="FabH"/>
    <property type="match status" value="1"/>
</dbReference>
<feature type="active site" evidence="14">
    <location>
        <position position="112"/>
    </location>
</feature>
<evidence type="ECO:0000256" key="8">
    <source>
        <dbReference type="ARBA" id="ARBA00023160"/>
    </source>
</evidence>
<dbReference type="GO" id="GO:0004315">
    <property type="term" value="F:3-oxoacyl-[acyl-carrier-protein] synthase activity"/>
    <property type="evidence" value="ECO:0007669"/>
    <property type="project" value="InterPro"/>
</dbReference>
<evidence type="ECO:0000256" key="10">
    <source>
        <dbReference type="ARBA" id="ARBA00051096"/>
    </source>
</evidence>
<dbReference type="PANTHER" id="PTHR34069">
    <property type="entry name" value="3-OXOACYL-[ACYL-CARRIER-PROTEIN] SYNTHASE 3"/>
    <property type="match status" value="1"/>
</dbReference>
<evidence type="ECO:0000256" key="7">
    <source>
        <dbReference type="ARBA" id="ARBA00023098"/>
    </source>
</evidence>
<keyword evidence="8 14" id="KW-0275">Fatty acid biosynthesis</keyword>
<keyword evidence="14" id="KW-0511">Multifunctional enzyme</keyword>
<dbReference type="InterPro" id="IPR004655">
    <property type="entry name" value="FabH"/>
</dbReference>
<evidence type="ECO:0000256" key="5">
    <source>
        <dbReference type="ARBA" id="ARBA00022679"/>
    </source>
</evidence>
<comment type="caution">
    <text evidence="17">The sequence shown here is derived from an EMBL/GenBank/DDBJ whole genome shotgun (WGS) entry which is preliminary data.</text>
</comment>
<evidence type="ECO:0000313" key="18">
    <source>
        <dbReference type="Proteomes" id="UP000287872"/>
    </source>
</evidence>
<comment type="similarity">
    <text evidence="2 14">Belongs to the thiolase-like superfamily. FabH family.</text>
</comment>
<evidence type="ECO:0000256" key="11">
    <source>
        <dbReference type="ARBA" id="ARBA00052407"/>
    </source>
</evidence>
<dbReference type="Proteomes" id="UP000287872">
    <property type="component" value="Unassembled WGS sequence"/>
</dbReference>
<evidence type="ECO:0000256" key="2">
    <source>
        <dbReference type="ARBA" id="ARBA00008642"/>
    </source>
</evidence>
<dbReference type="FunFam" id="3.40.47.10:FF:000004">
    <property type="entry name" value="3-oxoacyl-[acyl-carrier-protein] synthase 3"/>
    <property type="match status" value="1"/>
</dbReference>
<gene>
    <name evidence="14 17" type="primary">fabH</name>
    <name evidence="17" type="ORF">Ctaglu_09800</name>
</gene>